<feature type="region of interest" description="Disordered" evidence="1">
    <location>
        <begin position="1"/>
        <end position="23"/>
    </location>
</feature>
<comment type="caution">
    <text evidence="3">The sequence shown here is derived from an EMBL/GenBank/DDBJ whole genome shotgun (WGS) entry which is preliminary data.</text>
</comment>
<dbReference type="InterPro" id="IPR038175">
    <property type="entry name" value="CBM21_dom_sf"/>
</dbReference>
<evidence type="ECO:0000256" key="1">
    <source>
        <dbReference type="SAM" id="MobiDB-lite"/>
    </source>
</evidence>
<keyword evidence="4" id="KW-1185">Reference proteome</keyword>
<dbReference type="AlphaFoldDB" id="A0A9W8CLH9"/>
<dbReference type="GO" id="GO:0000164">
    <property type="term" value="C:protein phosphatase type 1 complex"/>
    <property type="evidence" value="ECO:0007669"/>
    <property type="project" value="TreeGrafter"/>
</dbReference>
<dbReference type="InterPro" id="IPR005036">
    <property type="entry name" value="CBM21_dom"/>
</dbReference>
<feature type="region of interest" description="Disordered" evidence="1">
    <location>
        <begin position="390"/>
        <end position="409"/>
    </location>
</feature>
<dbReference type="Proteomes" id="UP001145021">
    <property type="component" value="Unassembled WGS sequence"/>
</dbReference>
<accession>A0A9W8CLH9</accession>
<reference evidence="3" key="1">
    <citation type="submission" date="2022-07" db="EMBL/GenBank/DDBJ databases">
        <title>Phylogenomic reconstructions and comparative analyses of Kickxellomycotina fungi.</title>
        <authorList>
            <person name="Reynolds N.K."/>
            <person name="Stajich J.E."/>
            <person name="Barry K."/>
            <person name="Grigoriev I.V."/>
            <person name="Crous P."/>
            <person name="Smith M.E."/>
        </authorList>
    </citation>
    <scope>NUCLEOTIDE SEQUENCE</scope>
    <source>
        <strain evidence="3">NBRC 105413</strain>
    </source>
</reference>
<feature type="region of interest" description="Disordered" evidence="1">
    <location>
        <begin position="429"/>
        <end position="448"/>
    </location>
</feature>
<feature type="compositionally biased region" description="Polar residues" evidence="1">
    <location>
        <begin position="43"/>
        <end position="58"/>
    </location>
</feature>
<gene>
    <name evidence="3" type="ORF">LPJ64_000477</name>
</gene>
<evidence type="ECO:0000313" key="3">
    <source>
        <dbReference type="EMBL" id="KAJ1648216.1"/>
    </source>
</evidence>
<proteinExistence type="predicted"/>
<feature type="compositionally biased region" description="Polar residues" evidence="1">
    <location>
        <begin position="390"/>
        <end position="400"/>
    </location>
</feature>
<dbReference type="GO" id="GO:0008157">
    <property type="term" value="F:protein phosphatase 1 binding"/>
    <property type="evidence" value="ECO:0007669"/>
    <property type="project" value="TreeGrafter"/>
</dbReference>
<feature type="compositionally biased region" description="Low complexity" evidence="1">
    <location>
        <begin position="475"/>
        <end position="492"/>
    </location>
</feature>
<dbReference type="Gene3D" id="2.60.40.2440">
    <property type="entry name" value="Carbohydrate binding type-21 domain"/>
    <property type="match status" value="1"/>
</dbReference>
<organism evidence="3 4">
    <name type="scientific">Coemansia asiatica</name>
    <dbReference type="NCBI Taxonomy" id="1052880"/>
    <lineage>
        <taxon>Eukaryota</taxon>
        <taxon>Fungi</taxon>
        <taxon>Fungi incertae sedis</taxon>
        <taxon>Zoopagomycota</taxon>
        <taxon>Kickxellomycotina</taxon>
        <taxon>Kickxellomycetes</taxon>
        <taxon>Kickxellales</taxon>
        <taxon>Kickxellaceae</taxon>
        <taxon>Coemansia</taxon>
    </lineage>
</organism>
<name>A0A9W8CLH9_9FUNG</name>
<sequence length="687" mass="72782">MYIPASSSSFLQTARGSPMSCSASTSDAESCAASYIGHSYNSNSRHPSLSLRMQSSSGAKRPSSYFPQYDRRQSQQMQKPVYAPPAVVRKDSGEIVRPCLRKRSATTTDIPSLYQQQQQQQKHASTEYAVLSSSGPANGTVMRTPRFVHFGTDLECVRWFLKAQSPRSVCEDATPDYCSMSDDDSSYAVAQSKQQQHQQQKQQHTQTKQPTTLRITSIRSPNPAFSIYEESPVVLERVELADNKRSSATLRGTVKVHNLAFEKSVMVRYSFDQWRTVNEASASYNRTLLESQGGRPGIDRFAFTLTLPASVTVCLPSTIAMCVHYSVNSSDFWDNNSGANYMFKLALPAAPAIADDDADMDAVQTMRSRQTAMSDGSSELYAPRRLTFGRSSQRQVGQIPSSSSSSSGLRNSVSALDFSSAQAVASSTSASSSSSLSPSTALAAPTSADSRRYMAQSAALFGSGSLSASAADAFDVDSSSDSSSNNGSDNLATQAADDCPSPSAYMQQALCTLQPELPLYQDVAWRGGGDLASSYISSPPAAAASTMYVPFAYAPTTYYGGSGSNRMYSASYSAVSPPSEYLSSRPAALSVSSSAPASSSALSSAFANSSANGSTTSNGSHTSSSNGSSSGAAGVVPFSASRTGSPLATPMRTASPIRHSVFDSDGAVRTGSPLAWSRNTTASALFC</sequence>
<feature type="region of interest" description="Disordered" evidence="1">
    <location>
        <begin position="475"/>
        <end position="499"/>
    </location>
</feature>
<protein>
    <recommendedName>
        <fullName evidence="2">CBM21 domain-containing protein</fullName>
    </recommendedName>
</protein>
<dbReference type="GO" id="GO:2001069">
    <property type="term" value="F:glycogen binding"/>
    <property type="evidence" value="ECO:0007669"/>
    <property type="project" value="TreeGrafter"/>
</dbReference>
<feature type="region of interest" description="Disordered" evidence="1">
    <location>
        <begin position="611"/>
        <end position="635"/>
    </location>
</feature>
<dbReference type="InterPro" id="IPR050782">
    <property type="entry name" value="PP1_regulatory_subunit_3"/>
</dbReference>
<dbReference type="GO" id="GO:0005979">
    <property type="term" value="P:regulation of glycogen biosynthetic process"/>
    <property type="evidence" value="ECO:0007669"/>
    <property type="project" value="TreeGrafter"/>
</dbReference>
<dbReference type="PANTHER" id="PTHR12307">
    <property type="entry name" value="PROTEIN PHOSPHATASE 1 REGULATORY SUBUNIT"/>
    <property type="match status" value="1"/>
</dbReference>
<evidence type="ECO:0000313" key="4">
    <source>
        <dbReference type="Proteomes" id="UP001145021"/>
    </source>
</evidence>
<feature type="domain" description="CBM21" evidence="2">
    <location>
        <begin position="230"/>
        <end position="344"/>
    </location>
</feature>
<dbReference type="Pfam" id="PF03370">
    <property type="entry name" value="CBM_21"/>
    <property type="match status" value="1"/>
</dbReference>
<feature type="region of interest" description="Disordered" evidence="1">
    <location>
        <begin position="193"/>
        <end position="212"/>
    </location>
</feature>
<dbReference type="PANTHER" id="PTHR12307:SF36">
    <property type="entry name" value="GLYCOGEN-BINDING SUBUNIT 76A"/>
    <property type="match status" value="1"/>
</dbReference>
<feature type="region of interest" description="Disordered" evidence="1">
    <location>
        <begin position="43"/>
        <end position="80"/>
    </location>
</feature>
<evidence type="ECO:0000259" key="2">
    <source>
        <dbReference type="PROSITE" id="PS51159"/>
    </source>
</evidence>
<dbReference type="PROSITE" id="PS51159">
    <property type="entry name" value="CBM21"/>
    <property type="match status" value="1"/>
</dbReference>
<dbReference type="EMBL" id="JANBOH010000009">
    <property type="protein sequence ID" value="KAJ1648216.1"/>
    <property type="molecule type" value="Genomic_DNA"/>
</dbReference>
<feature type="compositionally biased region" description="Low complexity" evidence="1">
    <location>
        <begin position="193"/>
        <end position="209"/>
    </location>
</feature>